<feature type="domain" description="C-type lectin" evidence="2">
    <location>
        <begin position="33"/>
        <end position="153"/>
    </location>
</feature>
<reference evidence="3" key="1">
    <citation type="submission" date="2016-07" db="EMBL/GenBank/DDBJ databases">
        <title>A comparative analysis of C-type lectin domain proteins in the ghost moth, Hepialus xiaojinensis.</title>
        <authorList>
            <person name="Meng Q."/>
            <person name="Zhang H."/>
            <person name="Zhang J.-H."/>
            <person name="Zhou G.-L."/>
            <person name="Ni R.-R."/>
            <person name="Zhao Y.-N."/>
            <person name="Qin Q.-L."/>
            <person name="Zou Z."/>
        </authorList>
    </citation>
    <scope>NUCLEOTIDE SEQUENCE</scope>
    <source>
        <tissue evidence="3">Larva fat body</tissue>
    </source>
</reference>
<feature type="domain" description="C-type lectin" evidence="2">
    <location>
        <begin position="177"/>
        <end position="305"/>
    </location>
</feature>
<dbReference type="SMART" id="SM00034">
    <property type="entry name" value="CLECT"/>
    <property type="match status" value="2"/>
</dbReference>
<dbReference type="AlphaFoldDB" id="A0A219YXH7"/>
<protein>
    <submittedName>
        <fullName evidence="3">Immulectin 14</fullName>
    </submittedName>
</protein>
<gene>
    <name evidence="3" type="primary">IML14</name>
</gene>
<dbReference type="EMBL" id="KX550133">
    <property type="protein sequence ID" value="AQY54450.1"/>
    <property type="molecule type" value="mRNA"/>
</dbReference>
<keyword evidence="1" id="KW-0732">Signal</keyword>
<dbReference type="InterPro" id="IPR016187">
    <property type="entry name" value="CTDL_fold"/>
</dbReference>
<evidence type="ECO:0000256" key="1">
    <source>
        <dbReference type="SAM" id="SignalP"/>
    </source>
</evidence>
<accession>A0A219YXH7</accession>
<evidence type="ECO:0000259" key="2">
    <source>
        <dbReference type="PROSITE" id="PS50041"/>
    </source>
</evidence>
<dbReference type="PROSITE" id="PS50041">
    <property type="entry name" value="C_TYPE_LECTIN_2"/>
    <property type="match status" value="2"/>
</dbReference>
<feature type="signal peptide" evidence="1">
    <location>
        <begin position="1"/>
        <end position="17"/>
    </location>
</feature>
<evidence type="ECO:0000313" key="3">
    <source>
        <dbReference type="EMBL" id="AQY54450.1"/>
    </source>
</evidence>
<name>A0A219YXH7_9NEOP</name>
<dbReference type="Pfam" id="PF00059">
    <property type="entry name" value="Lectin_C"/>
    <property type="match status" value="2"/>
</dbReference>
<dbReference type="Gene3D" id="3.10.100.10">
    <property type="entry name" value="Mannose-Binding Protein A, subunit A"/>
    <property type="match status" value="2"/>
</dbReference>
<dbReference type="CDD" id="cd00037">
    <property type="entry name" value="CLECT"/>
    <property type="match status" value="2"/>
</dbReference>
<dbReference type="InterPro" id="IPR016186">
    <property type="entry name" value="C-type_lectin-like/link_sf"/>
</dbReference>
<feature type="chain" id="PRO_5012781484" evidence="1">
    <location>
        <begin position="18"/>
        <end position="324"/>
    </location>
</feature>
<dbReference type="InterPro" id="IPR001304">
    <property type="entry name" value="C-type_lectin-like"/>
</dbReference>
<dbReference type="PANTHER" id="PTHR22803">
    <property type="entry name" value="MANNOSE, PHOSPHOLIPASE, LECTIN RECEPTOR RELATED"/>
    <property type="match status" value="1"/>
</dbReference>
<organism evidence="3">
    <name type="scientific">Hepialus xiaojinensis</name>
    <dbReference type="NCBI Taxonomy" id="1589740"/>
    <lineage>
        <taxon>Eukaryota</taxon>
        <taxon>Metazoa</taxon>
        <taxon>Ecdysozoa</taxon>
        <taxon>Arthropoda</taxon>
        <taxon>Hexapoda</taxon>
        <taxon>Insecta</taxon>
        <taxon>Pterygota</taxon>
        <taxon>Neoptera</taxon>
        <taxon>Endopterygota</taxon>
        <taxon>Lepidoptera</taxon>
        <taxon>Glossata</taxon>
        <taxon>Exoporia</taxon>
        <taxon>Hepialoidea</taxon>
        <taxon>Hepialidae</taxon>
        <taxon>Hepialus</taxon>
    </lineage>
</organism>
<dbReference type="SUPFAM" id="SSF56436">
    <property type="entry name" value="C-type lectin-like"/>
    <property type="match status" value="2"/>
</dbReference>
<proteinExistence type="evidence at transcript level"/>
<sequence>MFRVLPILLYFIGINSAKPTNPFFRTDYTYQPSQESFYKIHLVTKSWSEARVVCEAEGTFLVMPESIPEIEYLVKLMDENLPENVIAAYIGIHDMFAEGIFVTLTGRNVPTTHNYWSPGEPTNANNKEHCVHILRSGKYNDIDCSNRYPFICKKTLHSLTANPRCATSDVAYFPNDNTSSCYKLHLEPKTWSDAFVTCQAEQSYLAIINSAGEAQFFKEKLADHPPASLNGTQNHLGVYLGFHDMFTEGSYITIQGTTLSQAGFAQWSPGQPDDVGYRQQNCGHMFRSGLLDDINCFYKLIFFCERDIENTGHFISFRNLVSTS</sequence>
<dbReference type="InterPro" id="IPR050111">
    <property type="entry name" value="C-type_lectin/snaclec_domain"/>
</dbReference>